<sequence>MQELSEYRFSTIVSSDEGYVYAGTFGQGILRMSLNGSWQVCSEGLPADVTIYRLQRMGTEIYAATEKGLFMLHNNKWQSAGLEIPCYHIVDSCNTFAMTRCGLMYSDEGEWMPFAYPNRSCYDFLMTPQFLFIALSSGIAYYDMLTGSWDEFAFQHAVTSIAVFRKSLIGVLADGSMVIGNKKGGFITVAFEGMFIYKLATYKGNVFACSNNGLFKIVMLQDRLILQSLGIHCAVTDLVFAETHMLIATLNQGILKNLLEVE</sequence>
<keyword evidence="2" id="KW-1185">Reference proteome</keyword>
<gene>
    <name evidence="1" type="ORF">EHS13_14260</name>
</gene>
<accession>A0A6B8RK74</accession>
<organism evidence="1 2">
    <name type="scientific">Paenibacillus psychroresistens</name>
    <dbReference type="NCBI Taxonomy" id="1778678"/>
    <lineage>
        <taxon>Bacteria</taxon>
        <taxon>Bacillati</taxon>
        <taxon>Bacillota</taxon>
        <taxon>Bacilli</taxon>
        <taxon>Bacillales</taxon>
        <taxon>Paenibacillaceae</taxon>
        <taxon>Paenibacillus</taxon>
    </lineage>
</organism>
<dbReference type="OrthoDB" id="2545093at2"/>
<dbReference type="AlphaFoldDB" id="A0A6B8RK74"/>
<evidence type="ECO:0000313" key="1">
    <source>
        <dbReference type="EMBL" id="QGQ95953.1"/>
    </source>
</evidence>
<reference evidence="2" key="1">
    <citation type="submission" date="2018-11" db="EMBL/GenBank/DDBJ databases">
        <title>Complete genome sequence of Paenibacillus sp. ML311-T8.</title>
        <authorList>
            <person name="Nam Y.-D."/>
            <person name="Kang J."/>
            <person name="Chung W.-H."/>
            <person name="Park Y.S."/>
        </authorList>
    </citation>
    <scope>NUCLEOTIDE SEQUENCE [LARGE SCALE GENOMIC DNA]</scope>
    <source>
        <strain evidence="2">ML311-T8</strain>
    </source>
</reference>
<protein>
    <submittedName>
        <fullName evidence="1">Uncharacterized protein</fullName>
    </submittedName>
</protein>
<name>A0A6B8RK74_9BACL</name>
<dbReference type="RefSeq" id="WP_155700989.1">
    <property type="nucleotide sequence ID" value="NZ_CP034235.1"/>
</dbReference>
<evidence type="ECO:0000313" key="2">
    <source>
        <dbReference type="Proteomes" id="UP000426246"/>
    </source>
</evidence>
<dbReference type="EMBL" id="CP034235">
    <property type="protein sequence ID" value="QGQ95953.1"/>
    <property type="molecule type" value="Genomic_DNA"/>
</dbReference>
<dbReference type="Proteomes" id="UP000426246">
    <property type="component" value="Chromosome"/>
</dbReference>
<proteinExistence type="predicted"/>
<dbReference type="KEGG" id="ppsc:EHS13_14260"/>